<dbReference type="RefSeq" id="WP_069116685.1">
    <property type="nucleotide sequence ID" value="NZ_CP017015.1"/>
</dbReference>
<dbReference type="KEGG" id="shj:SHELI_v1c06600"/>
<dbReference type="GO" id="GO:0016791">
    <property type="term" value="F:phosphatase activity"/>
    <property type="evidence" value="ECO:0007669"/>
    <property type="project" value="UniProtKB-ARBA"/>
</dbReference>
<dbReference type="InterPro" id="IPR006379">
    <property type="entry name" value="HAD-SF_hydro_IIB"/>
</dbReference>
<dbReference type="STRING" id="216938.SHELI_v1c06600"/>
<dbReference type="AlphaFoldDB" id="A0A1B3SKZ8"/>
<dbReference type="Pfam" id="PF08282">
    <property type="entry name" value="Hydrolase_3"/>
    <property type="match status" value="1"/>
</dbReference>
<dbReference type="Proteomes" id="UP000094378">
    <property type="component" value="Chromosome"/>
</dbReference>
<dbReference type="GO" id="GO:0000287">
    <property type="term" value="F:magnesium ion binding"/>
    <property type="evidence" value="ECO:0007669"/>
    <property type="project" value="TreeGrafter"/>
</dbReference>
<dbReference type="EMBL" id="CP017015">
    <property type="protein sequence ID" value="AOG60611.1"/>
    <property type="molecule type" value="Genomic_DNA"/>
</dbReference>
<organism evidence="1 2">
    <name type="scientific">Spiroplasma helicoides</name>
    <dbReference type="NCBI Taxonomy" id="216938"/>
    <lineage>
        <taxon>Bacteria</taxon>
        <taxon>Bacillati</taxon>
        <taxon>Mycoplasmatota</taxon>
        <taxon>Mollicutes</taxon>
        <taxon>Entomoplasmatales</taxon>
        <taxon>Spiroplasmataceae</taxon>
        <taxon>Spiroplasma</taxon>
    </lineage>
</organism>
<name>A0A1B3SKZ8_9MOLU</name>
<dbReference type="PANTHER" id="PTHR10000">
    <property type="entry name" value="PHOSPHOSERINE PHOSPHATASE"/>
    <property type="match status" value="1"/>
</dbReference>
<dbReference type="GO" id="GO:0005829">
    <property type="term" value="C:cytosol"/>
    <property type="evidence" value="ECO:0007669"/>
    <property type="project" value="TreeGrafter"/>
</dbReference>
<evidence type="ECO:0000313" key="2">
    <source>
        <dbReference type="Proteomes" id="UP000094378"/>
    </source>
</evidence>
<keyword evidence="2" id="KW-1185">Reference proteome</keyword>
<dbReference type="NCBIfam" id="TIGR01484">
    <property type="entry name" value="HAD-SF-IIB"/>
    <property type="match status" value="1"/>
</dbReference>
<evidence type="ECO:0000313" key="1">
    <source>
        <dbReference type="EMBL" id="AOG60611.1"/>
    </source>
</evidence>
<dbReference type="PANTHER" id="PTHR10000:SF8">
    <property type="entry name" value="HAD SUPERFAMILY HYDROLASE-LIKE, TYPE 3"/>
    <property type="match status" value="1"/>
</dbReference>
<sequence length="285" mass="32530">MGLPYVGCDLDGTIVKNSDFTMLDKTVEDINFYQEKSNNKFFIVTGRLYETSKLYIHKLNVKLPVVLSNGATIIDPTTKEVLYENQLPINTCETILDYAIENNIELIFYSATEFVSLKGAERAIYFENTYAHLEKQFRPVIKYFDNLQDLRKYAINAKHKPVKFLFSFPEKGSEEIVEKTKSLLTKLNLYFPITNMSERILIDALDNSCNKANALKKIAKILKVDVKEIHTIGDNNNDLEMVEQSNNGCTLQNGVEPLKKIAKHVLDSIDNNGVGKYLRDLVNNK</sequence>
<proteinExistence type="predicted"/>
<dbReference type="Gene3D" id="3.30.1240.10">
    <property type="match status" value="1"/>
</dbReference>
<dbReference type="SUPFAM" id="SSF56784">
    <property type="entry name" value="HAD-like"/>
    <property type="match status" value="1"/>
</dbReference>
<dbReference type="OrthoDB" id="388395at2"/>
<protein>
    <submittedName>
        <fullName evidence="1">HAD superfamily hydrolase</fullName>
    </submittedName>
</protein>
<accession>A0A1B3SKZ8</accession>
<dbReference type="InterPro" id="IPR036412">
    <property type="entry name" value="HAD-like_sf"/>
</dbReference>
<gene>
    <name evidence="1" type="ORF">SHELI_v1c06600</name>
</gene>
<reference evidence="1 2" key="1">
    <citation type="submission" date="2016-08" db="EMBL/GenBank/DDBJ databases">
        <title>Complete genome sequence of Spiroplasma helicoides TABS-2 (DSM 22551).</title>
        <authorList>
            <person name="Shen W.-Y."/>
            <person name="Lo W.-S."/>
            <person name="Lai Y.-C."/>
            <person name="Kuo C.-H."/>
        </authorList>
    </citation>
    <scope>NUCLEOTIDE SEQUENCE [LARGE SCALE GENOMIC DNA]</scope>
    <source>
        <strain evidence="1 2">TABS-2</strain>
    </source>
</reference>
<dbReference type="Gene3D" id="3.40.50.1000">
    <property type="entry name" value="HAD superfamily/HAD-like"/>
    <property type="match status" value="1"/>
</dbReference>
<keyword evidence="1" id="KW-0378">Hydrolase</keyword>
<dbReference type="InterPro" id="IPR023214">
    <property type="entry name" value="HAD_sf"/>
</dbReference>